<feature type="compositionally biased region" description="Polar residues" evidence="4">
    <location>
        <begin position="1826"/>
        <end position="1841"/>
    </location>
</feature>
<dbReference type="InterPro" id="IPR026847">
    <property type="entry name" value="VPS13"/>
</dbReference>
<feature type="region of interest" description="Disordered" evidence="4">
    <location>
        <begin position="3038"/>
        <end position="3071"/>
    </location>
</feature>
<feature type="region of interest" description="Disordered" evidence="4">
    <location>
        <begin position="3431"/>
        <end position="3451"/>
    </location>
</feature>
<feature type="domain" description="Vacuolar protein sorting-associated protein 13 VPS13 adaptor binding" evidence="7">
    <location>
        <begin position="2355"/>
        <end position="2682"/>
    </location>
</feature>
<dbReference type="Pfam" id="PF25033">
    <property type="entry name" value="VPS13_M"/>
    <property type="match status" value="1"/>
</dbReference>
<dbReference type="InterPro" id="IPR026854">
    <property type="entry name" value="VPS13_N"/>
</dbReference>
<dbReference type="PANTHER" id="PTHR16166:SF93">
    <property type="entry name" value="INTERMEMBRANE LIPID TRANSFER PROTEIN VPS13"/>
    <property type="match status" value="1"/>
</dbReference>
<evidence type="ECO:0000256" key="1">
    <source>
        <dbReference type="ARBA" id="ARBA00006545"/>
    </source>
</evidence>
<feature type="compositionally biased region" description="Low complexity" evidence="4">
    <location>
        <begin position="3199"/>
        <end position="3213"/>
    </location>
</feature>
<evidence type="ECO:0008006" key="11">
    <source>
        <dbReference type="Google" id="ProtNLM"/>
    </source>
</evidence>
<feature type="compositionally biased region" description="Polar residues" evidence="4">
    <location>
        <begin position="2031"/>
        <end position="2044"/>
    </location>
</feature>
<feature type="compositionally biased region" description="Polar residues" evidence="4">
    <location>
        <begin position="2054"/>
        <end position="2083"/>
    </location>
</feature>
<sequence length="4001" mass="447358">MLEGVLASVLNKVLGSYVDNLETNQLKIGIWKGDVKLQNLRLRKDALDSLHLPIDVVEGNIGSLVLTIPWANLKGQPMKMEIEDVTMVCKLRFNKKITDEQEKEEIIREQAQKMKELSDMELLLDQSYLKGIQKEEDTSYAGQIITMIIDNLQITIKNIHLRYEDSDSNSERRFSAGIVLSSLSIVSTNDQWVPMYLTNTSDSTHKQLNLDNFYIYWDDKKNHPVNESEADIESLDNNITFDSTLHNAILSPISGTGRLIINKRPEKGKGKIELLLNFDQFAVSLSEFQFQDALLLMTNYEYFTRKKKYRKYLPNRDIPVIENAREWLIFSIKSVLAEVKERRERWSWSNIKEKCIMRRSYIALYTSLKTDNQLNSDELATIENLEKTLSLQEIKLFRSLALPQIKKYKLKMYHKKKLRNTAQNGISPQTQNKTGWVSGWVNWAAGTGNQKNEADESMITDEELNELYEALELEHSKNNNYDLMSEVNMITAKASLGKGLLELKKVVDGKEYSLISAIGSNVQAEMLKISDNITIDLVIEDFIVNDNTISNTKFPQMIKMRKQILSESEDAHPFMHVKFELNPIDGHADSVVQINAQSLDIVFHPTVVREVQRFFKPPLESVSSAQALVEAASRSVAGLQSQTRAGLQHSLETHKRLDLKIDFQAPIFIFPIDVCDTNSGITILDLGHLTVSSELVNSELVKSTLETKKQLTDSQVSELESLMYDWLSVKLEKTQLVTGQDLTSCTNALLGIKTSSKLHVIDRIELNFRFGMCILSDRPIHMPQIILDGHLPTLQVFFSDAKYTKLMSTVDIIVSAFGDNDDKQDYTEKSPALSHNNISFYEKAKALVNTPEKDLTPSGIQKSSELQKLTENTASESFKTTKIPQVGNVSKPEIYRAGHRLSFGNNGTIGTSLLSSFNNHYKINQSEQSFYDKSMAELDENSDSDSDQFFDTIEGSDTEDEAIGSKENNKPQGTVKKVTGDDTLNPKPSAKVVNPEQEVLQLRFAVDKLNVALYESNKNGDGDETQLANAVVSGFLLNVVNREMDMCVNVIIHEITIEDLITKNHNSPGSSNIPTQSKYILYSNTIKPTVNLPDTPEKPQDNLITVVYKRTQPENPLFQQNSDTVGQTVDIDISSIHLVVIRKSILKLYNYILNTFSGNKNNAEAQNNGTVLDKSIDSHNIPNIGNSNTGNGLETNNNPESTEKNGEVSNADDKSTLGDEASPTRETSESKSELLDGLDTNKDLDSKSSVDSWLTESLETIKVNVKLKGINLYLCDDYGNPIALLALTQGTTSLTLSKQISLETKIGGISLIDKFGLENTDVEDNTTQRRIMYIKGKELLYLKYQSYDKSNSSYPGYDNLIDLNVGALHLMVAKNPIKRIIEFSKRFAIMHELFEIAQKNMAEGASQITETVVQGSVKTKLNIVMSAPVINFLEDGRMSYEMHKTGDDDRFDFIVAKLGELSVTNTFETVSETKQSVVDVNNFSINLNSVNIYSRFNHYNPKTRLYQEQRLDILEDITFLSDVKLVVGLKNEQTILPDTKVVSSISQMKMKLTNKQYKFIMDVLQIISDTFGSNPNSDSDSNGFGLDQGFTFNELDYTSHSHEIISDSLENKSNILQNQEKVKKESTKNERRYSGIPATKGQLPRPPLLDIILTLPKIQLELYECDIDSLVDLKQATFVRMDLDNISAKYRLKANGASIAELSLGTIYCCDTRPNSKSCFTQLVAPQNRTNTKFGGKFNSNNFKDFGFDSTKSSRNSPRLMSPGISDLTGGFSLNTESPQLLVHLDMKPDELTVVRATLDSPIIIVALDHVFQLFNFFQSPFNQDDSTDGSLASESDQETSAPEEKTQENVGMVINANIIKPELIMVANPKSRSSEALIVSVREVCLTTGSHVGSTIDEINIVLCQMDKRQSSSRSIMDPVSIVAQLKTDVLPFDVSSGMGSSVMVDGLIEVGELVFRVGFRDINLIKKVVNEFNTLMAKANSIDSSTQRNTANQNKKEADISTSEPRHTYKSPSDGNSDLVDLNNHDPKNNQNELVRRNSSILKRSESRKSSTRNTGSNKYNFTSDQSRNNQRLSSSVESDYTNTGKAVTQLLSENANIVVGGIRVVAIHDKLDVPFLNIMLNKFNIKVSDWSSELYLYSEMMIQMSFFDFHNSHWEPIIESWPFFFDIKRESLDLTLERTSDFIKSVDEKVTKVDVGSNQRLEINAAHASINALLNLLSSMEYQEENESDIDSEVLSENEDEITRVLNGPSVGFPDTDDVSQDKLSPKKLRNKPGMLGLSEATPEISDRSTKNLSEAIVTRKGARHPYLLTNKTGLDCHVWIDLPEGAKSSKNDVLVPVLLKNNTTIPWNFENWRKLRDSLESHSNQLGVQFSNGMWEWVRRISVDREGTSQFTLVPEVDGINYQLAVKVSLDDDLFVKHVTLQSTLVVENRTLLPIELCMCDYVGTMRSEVMVVQPNETFPLPLLSCHQYAFKVRPESAFGYSWSERAIFWRDFLVENPQRIASCFPENALSKNVSAFNFNFTPNFDKNNPLSFQYPNMHLVISSPLEIENLLPYNIQFRIYDKTGNCDWSSVLPSGEVSSVHSVKPNHLVLMSIRIQDAKFDRCDGAVIESHDTDDYPVDTELIVHDSSGAKLTLKLIRTSIGYTNGTCSRISIVSPYIIINRTGMPLTVKSKTLLRGSSEVAGQQSVQEQTMILTQAETRSEKLSDLKKKKVINDAINISLDSKDGPKRKSGAKDASDISDLIFQDEYQDSMFVGNSLRPLMFSYGGYDIRNRVILQAGFSEWSKPLSLDTVGYKAEIVIPSKSKPSGEQNSMFLGSLLKNTETNPNCNVHLGIQITPGVGRFSNTRFVEITPRYVVKNNCGLPLLVQEVGTLEYINLDPGQRKPLQYLPNNQKPSLLLAIDVTSVYKILESFGAQVRTQQVEYEGETQSWSAPILTYQLGKVYIRLPKPQALASYEALPPLDNDNNDNSDGLRKLHSVPIELTTVLLSVDVIMENACIFVVINRETGEWPYRIDNWTGLDITFWQDNPRNLDSEGMPIVRPENPTTSRKSLTQRGDNLGKSRRSSTRHSIFNFGNRDDGDIIPQNKRYTVIGNHSMPYAWDNPEIDNKMLCLVICGQLRKVSLLEIGMRPPLIVNTKQNSNKASDVEDRLCLIIEVAAQGSQQVLRVIESNRIESMSLGRNLTPNNEQRFKKGISSSGSAGSPDVSGTSKIQNTSAFQTTDFVAMSIGNEQSRPPSIAAGNSSMTEFPTNNSSSNDSDIALFVLQVKLEGGIGISLISRDVEEIMYASFSGLEFKIQDSPLSQAISLQIQWIQVDNQLYGALYPIVLYPTVISSASGAPISGSNGNSSGGNQSNSMSKPAFQAAVVWSKNDSNDIYSTSYETSPEDSDSALNHIKYLSVLLQELSVELDEDFLMALLDYSIFSSHPSKNEKSKSTSKNEGQQLSQLQNQRKAYATALKSISENFIKNGGVFSYKLYEDYPGMEVDINEITSNIANTFKMTGSIPNTNRKNDDSTDFYFDIFILQPIKLNISFLRTERVTQPGEKDVSRSSLTTNKSTYFNPVEFAVNIFTMAIGNVNEVPIYFNALILENARISGGGLSGRLSKFYQNEFMSQIFRFVGSADVLGNPVGLFNNISSGFVDIFYEPYYGLMMSERPHDIGLGFAKGAASFFKKTVYGVSDSMSRFTDSVGKGLSAATMDSDFQKNRRIARSRNRPRHAIMGVTQGAESFAKSVTSGITGVVMQPLVGAEKDGFGGFFMGVGKGLVGVVTKPLVGLLDLTSNVTEGIRNNTSIFDSFELDRQRLPRFVNKQKILEHYSSKHALGLCWMRELGGGKFAYDDYLAHLELENSDLVILLTYQHLIMFKRNKTSKTFMGTKSNVLSEASITSATIEWEVELRNLHSVILETSGISCRLPKNTRNRANISTIRKSNKNSPEIASAGQSQVIRPTDTLGNVVKKTTISNNGDVSSGLFIPIPDQTDKKWFYGKIKEAVKALAN</sequence>
<dbReference type="EMBL" id="MBFU01000762">
    <property type="protein sequence ID" value="PVZ97686.1"/>
    <property type="molecule type" value="Genomic_DNA"/>
</dbReference>
<dbReference type="GO" id="GO:0007005">
    <property type="term" value="P:mitochondrion organization"/>
    <property type="evidence" value="ECO:0007669"/>
    <property type="project" value="TreeGrafter"/>
</dbReference>
<dbReference type="GO" id="GO:0006869">
    <property type="term" value="P:lipid transport"/>
    <property type="evidence" value="ECO:0007669"/>
    <property type="project" value="UniProtKB-KW"/>
</dbReference>
<evidence type="ECO:0000256" key="2">
    <source>
        <dbReference type="ARBA" id="ARBA00022448"/>
    </source>
</evidence>
<evidence type="ECO:0000259" key="6">
    <source>
        <dbReference type="Pfam" id="PF25033"/>
    </source>
</evidence>
<dbReference type="InterPro" id="IPR009543">
    <property type="entry name" value="VPS13_VAB"/>
</dbReference>
<feature type="domain" description="Intermembrane lipid transfer protein VPS13-like C-terminal" evidence="8">
    <location>
        <begin position="3807"/>
        <end position="3926"/>
    </location>
</feature>
<feature type="domain" description="Chorein N-terminal" evidence="5">
    <location>
        <begin position="1"/>
        <end position="836"/>
    </location>
</feature>
<dbReference type="Pfam" id="PF12624">
    <property type="entry name" value="VPS13_N"/>
    <property type="match status" value="1"/>
</dbReference>
<gene>
    <name evidence="9" type="ORF">BB558_006354</name>
</gene>
<feature type="compositionally biased region" description="Polar residues" evidence="4">
    <location>
        <begin position="3049"/>
        <end position="3061"/>
    </location>
</feature>
<feature type="compositionally biased region" description="Acidic residues" evidence="4">
    <location>
        <begin position="937"/>
        <end position="962"/>
    </location>
</feature>
<protein>
    <recommendedName>
        <fullName evidence="11">Vacuolar protein sorting-associated protein</fullName>
    </recommendedName>
</protein>
<keyword evidence="2" id="KW-0813">Transport</keyword>
<feature type="domain" description="VPS13-like middle region" evidence="6">
    <location>
        <begin position="1322"/>
        <end position="2223"/>
    </location>
</feature>
<evidence type="ECO:0000259" key="5">
    <source>
        <dbReference type="Pfam" id="PF12624"/>
    </source>
</evidence>
<dbReference type="PANTHER" id="PTHR16166">
    <property type="entry name" value="VACUOLAR PROTEIN SORTING-ASSOCIATED PROTEIN VPS13"/>
    <property type="match status" value="1"/>
</dbReference>
<feature type="region of interest" description="Disordered" evidence="4">
    <location>
        <begin position="3185"/>
        <end position="3216"/>
    </location>
</feature>
<feature type="compositionally biased region" description="Polar residues" evidence="4">
    <location>
        <begin position="1986"/>
        <end position="1995"/>
    </location>
</feature>
<dbReference type="Pfam" id="PF25037">
    <property type="entry name" value="VPS13_C"/>
    <property type="match status" value="1"/>
</dbReference>
<evidence type="ECO:0000259" key="8">
    <source>
        <dbReference type="Pfam" id="PF25037"/>
    </source>
</evidence>
<comment type="similarity">
    <text evidence="1">Belongs to the VPS13 family.</text>
</comment>
<feature type="domain" description="Vacuolar protein sorting-associated protein 13 VPS13 adaptor binding" evidence="7">
    <location>
        <begin position="2760"/>
        <end position="3110"/>
    </location>
</feature>
<keyword evidence="10" id="KW-1185">Reference proteome</keyword>
<dbReference type="GO" id="GO:0045053">
    <property type="term" value="P:protein retention in Golgi apparatus"/>
    <property type="evidence" value="ECO:0007669"/>
    <property type="project" value="TreeGrafter"/>
</dbReference>
<organism evidence="9 10">
    <name type="scientific">Smittium angustum</name>
    <dbReference type="NCBI Taxonomy" id="133377"/>
    <lineage>
        <taxon>Eukaryota</taxon>
        <taxon>Fungi</taxon>
        <taxon>Fungi incertae sedis</taxon>
        <taxon>Zoopagomycota</taxon>
        <taxon>Kickxellomycotina</taxon>
        <taxon>Harpellomycetes</taxon>
        <taxon>Harpellales</taxon>
        <taxon>Legeriomycetaceae</taxon>
        <taxon>Smittium</taxon>
    </lineage>
</organism>
<feature type="compositionally biased region" description="Basic and acidic residues" evidence="4">
    <location>
        <begin position="1996"/>
        <end position="2009"/>
    </location>
</feature>
<evidence type="ECO:0000256" key="4">
    <source>
        <dbReference type="SAM" id="MobiDB-lite"/>
    </source>
</evidence>
<feature type="compositionally biased region" description="Basic and acidic residues" evidence="4">
    <location>
        <begin position="1201"/>
        <end position="1248"/>
    </location>
</feature>
<feature type="region of interest" description="Disordered" evidence="4">
    <location>
        <begin position="1986"/>
        <end position="2083"/>
    </location>
</feature>
<evidence type="ECO:0000259" key="7">
    <source>
        <dbReference type="Pfam" id="PF25036"/>
    </source>
</evidence>
<evidence type="ECO:0000256" key="3">
    <source>
        <dbReference type="ARBA" id="ARBA00023055"/>
    </source>
</evidence>
<reference evidence="9 10" key="1">
    <citation type="journal article" date="2018" name="MBio">
        <title>Comparative Genomics Reveals the Core Gene Toolbox for the Fungus-Insect Symbiosis.</title>
        <authorList>
            <person name="Wang Y."/>
            <person name="Stata M."/>
            <person name="Wang W."/>
            <person name="Stajich J.E."/>
            <person name="White M.M."/>
            <person name="Moncalvo J.M."/>
        </authorList>
    </citation>
    <scope>NUCLEOTIDE SEQUENCE [LARGE SCALE GENOMIC DNA]</scope>
    <source>
        <strain evidence="9 10">AUS-126-30</strain>
    </source>
</reference>
<dbReference type="GO" id="GO:0045324">
    <property type="term" value="P:late endosome to vacuole transport"/>
    <property type="evidence" value="ECO:0007669"/>
    <property type="project" value="TreeGrafter"/>
</dbReference>
<keyword evidence="3" id="KW-0445">Lipid transport</keyword>
<dbReference type="GO" id="GO:0006623">
    <property type="term" value="P:protein targeting to vacuole"/>
    <property type="evidence" value="ECO:0007669"/>
    <property type="project" value="TreeGrafter"/>
</dbReference>
<feature type="region of interest" description="Disordered" evidence="4">
    <location>
        <begin position="937"/>
        <end position="991"/>
    </location>
</feature>
<accession>A0A2U1IXZ2</accession>
<feature type="region of interest" description="Disordered" evidence="4">
    <location>
        <begin position="3239"/>
        <end position="3259"/>
    </location>
</feature>
<feature type="region of interest" description="Disordered" evidence="4">
    <location>
        <begin position="1174"/>
        <end position="1249"/>
    </location>
</feature>
<feature type="compositionally biased region" description="Polar residues" evidence="4">
    <location>
        <begin position="1178"/>
        <end position="1200"/>
    </location>
</feature>
<proteinExistence type="inferred from homology"/>
<dbReference type="Pfam" id="PF25036">
    <property type="entry name" value="VPS13_VAB"/>
    <property type="match status" value="2"/>
</dbReference>
<feature type="region of interest" description="Disordered" evidence="4">
    <location>
        <begin position="1826"/>
        <end position="1848"/>
    </location>
</feature>
<evidence type="ECO:0000313" key="9">
    <source>
        <dbReference type="EMBL" id="PVZ97686.1"/>
    </source>
</evidence>
<feature type="region of interest" description="Disordered" evidence="4">
    <location>
        <begin position="2248"/>
        <end position="2288"/>
    </location>
</feature>
<comment type="caution">
    <text evidence="9">The sequence shown here is derived from an EMBL/GenBank/DDBJ whole genome shotgun (WGS) entry which is preliminary data.</text>
</comment>
<evidence type="ECO:0000313" key="10">
    <source>
        <dbReference type="Proteomes" id="UP000245591"/>
    </source>
</evidence>
<dbReference type="InterPro" id="IPR056747">
    <property type="entry name" value="VPS13-like_M"/>
</dbReference>
<name>A0A2U1IXZ2_SMIAN</name>
<dbReference type="InterPro" id="IPR056748">
    <property type="entry name" value="VPS13-like_C"/>
</dbReference>
<dbReference type="Proteomes" id="UP000245591">
    <property type="component" value="Unassembled WGS sequence"/>
</dbReference>